<comment type="caution">
    <text evidence="1">The sequence shown here is derived from an EMBL/GenBank/DDBJ whole genome shotgun (WGS) entry which is preliminary data.</text>
</comment>
<sequence length="102" mass="11610">MRPFHTASQPHHIFTHRPSPHVNRLTAAQTPKVGRIGRWYLPSMALICLGFGITNYIRSHPATSSAGRDNQLTPQQLQLLESYGNRNTLDDVERAMEIYEVQ</sequence>
<evidence type="ECO:0000313" key="2">
    <source>
        <dbReference type="Proteomes" id="UP000283841"/>
    </source>
</evidence>
<dbReference type="STRING" id="264951.A0A443I100"/>
<organism evidence="1 2">
    <name type="scientific">Byssochlamys spectabilis</name>
    <name type="common">Paecilomyces variotii</name>
    <dbReference type="NCBI Taxonomy" id="264951"/>
    <lineage>
        <taxon>Eukaryota</taxon>
        <taxon>Fungi</taxon>
        <taxon>Dikarya</taxon>
        <taxon>Ascomycota</taxon>
        <taxon>Pezizomycotina</taxon>
        <taxon>Eurotiomycetes</taxon>
        <taxon>Eurotiomycetidae</taxon>
        <taxon>Eurotiales</taxon>
        <taxon>Thermoascaceae</taxon>
        <taxon>Paecilomyces</taxon>
    </lineage>
</organism>
<accession>A0A443I100</accession>
<name>A0A443I100_BYSSP</name>
<dbReference type="GeneID" id="39601864"/>
<keyword evidence="2" id="KW-1185">Reference proteome</keyword>
<proteinExistence type="predicted"/>
<dbReference type="RefSeq" id="XP_028487384.1">
    <property type="nucleotide sequence ID" value="XM_028632587.1"/>
</dbReference>
<dbReference type="Proteomes" id="UP000283841">
    <property type="component" value="Unassembled WGS sequence"/>
</dbReference>
<protein>
    <submittedName>
        <fullName evidence="1">Uncharacterized protein</fullName>
    </submittedName>
</protein>
<reference evidence="1 2" key="1">
    <citation type="journal article" date="2018" name="Front. Microbiol.">
        <title>Genomic and genetic insights into a cosmopolitan fungus, Paecilomyces variotii (Eurotiales).</title>
        <authorList>
            <person name="Urquhart A.S."/>
            <person name="Mondo S.J."/>
            <person name="Makela M.R."/>
            <person name="Hane J.K."/>
            <person name="Wiebenga A."/>
            <person name="He G."/>
            <person name="Mihaltcheva S."/>
            <person name="Pangilinan J."/>
            <person name="Lipzen A."/>
            <person name="Barry K."/>
            <person name="de Vries R.P."/>
            <person name="Grigoriev I.V."/>
            <person name="Idnurm A."/>
        </authorList>
    </citation>
    <scope>NUCLEOTIDE SEQUENCE [LARGE SCALE GENOMIC DNA]</scope>
    <source>
        <strain evidence="1 2">CBS 101075</strain>
    </source>
</reference>
<dbReference type="EMBL" id="RCNU01000002">
    <property type="protein sequence ID" value="RWQ97739.1"/>
    <property type="molecule type" value="Genomic_DNA"/>
</dbReference>
<dbReference type="VEuPathDB" id="FungiDB:C8Q69DRAFT_504397"/>
<evidence type="ECO:0000313" key="1">
    <source>
        <dbReference type="EMBL" id="RWQ97739.1"/>
    </source>
</evidence>
<dbReference type="AlphaFoldDB" id="A0A443I100"/>
<gene>
    <name evidence="1" type="ORF">C8Q69DRAFT_504397</name>
</gene>